<evidence type="ECO:0000313" key="2">
    <source>
        <dbReference type="Proteomes" id="UP000603602"/>
    </source>
</evidence>
<evidence type="ECO:0000313" key="1">
    <source>
        <dbReference type="EMBL" id="MBD8502602.1"/>
    </source>
</evidence>
<organism evidence="1 2">
    <name type="scientific">Thauera sedimentorum</name>
    <dbReference type="NCBI Taxonomy" id="2767595"/>
    <lineage>
        <taxon>Bacteria</taxon>
        <taxon>Pseudomonadati</taxon>
        <taxon>Pseudomonadota</taxon>
        <taxon>Betaproteobacteria</taxon>
        <taxon>Rhodocyclales</taxon>
        <taxon>Zoogloeaceae</taxon>
        <taxon>Thauera</taxon>
    </lineage>
</organism>
<name>A0ABR9B8N7_9RHOO</name>
<accession>A0ABR9B8N7</accession>
<dbReference type="EMBL" id="JACYTO010000001">
    <property type="protein sequence ID" value="MBD8502602.1"/>
    <property type="molecule type" value="Genomic_DNA"/>
</dbReference>
<comment type="caution">
    <text evidence="1">The sequence shown here is derived from an EMBL/GenBank/DDBJ whole genome shotgun (WGS) entry which is preliminary data.</text>
</comment>
<reference evidence="2" key="1">
    <citation type="submission" date="2023-07" db="EMBL/GenBank/DDBJ databases">
        <title>Thauera sp. CAU 1555 isolated from sand of Yaerae Beach.</title>
        <authorList>
            <person name="Kim W."/>
        </authorList>
    </citation>
    <scope>NUCLEOTIDE SEQUENCE [LARGE SCALE GENOMIC DNA]</scope>
    <source>
        <strain evidence="2">CAU 1555</strain>
    </source>
</reference>
<keyword evidence="2" id="KW-1185">Reference proteome</keyword>
<protein>
    <submittedName>
        <fullName evidence="1">Type II secretion system protein M</fullName>
    </submittedName>
</protein>
<dbReference type="InterPro" id="IPR007690">
    <property type="entry name" value="T2SS_GspM"/>
</dbReference>
<dbReference type="RefSeq" id="WP_187717375.1">
    <property type="nucleotide sequence ID" value="NZ_JACTAH010000001.1"/>
</dbReference>
<dbReference type="Pfam" id="PF04612">
    <property type="entry name" value="T2SSM"/>
    <property type="match status" value="1"/>
</dbReference>
<dbReference type="Proteomes" id="UP000603602">
    <property type="component" value="Unassembled WGS sequence"/>
</dbReference>
<sequence>MSSLVQQMRTKFSVMSARERRLVLAAVAVVGLALMATAVEWVLRERARLDQELPRARAQLLQMQDDAAELAQLDRERGALPQVDPAALALSVETAARVRGLTVDVQPVSGGVQVSGSGSFPAVMEWLAGVQAESRLRPNRMTLAKEDRSVRFDAVLLP</sequence>
<proteinExistence type="predicted"/>
<gene>
    <name evidence="1" type="ORF">IFO67_06865</name>
</gene>